<gene>
    <name evidence="2" type="ORF">ASTO00021_LOCUS13488</name>
</gene>
<feature type="compositionally biased region" description="Polar residues" evidence="1">
    <location>
        <begin position="129"/>
        <end position="145"/>
    </location>
</feature>
<proteinExistence type="predicted"/>
<name>A0A7S3V0I5_9STRA</name>
<sequence>MAMGRVNSDTANAQDRLSEWLHRDLMNYSDEADMWATSAKKIREEITTRDAILRNWEKARGSVKRNIKDVLDEMRNARTSANGRKMTGFEEIQEETALFGLSRPSQEQMELNDIEKWQMLAKGKKEKNLSISERINSGNNDDLGL</sequence>
<dbReference type="AlphaFoldDB" id="A0A7S3V0I5"/>
<feature type="region of interest" description="Disordered" evidence="1">
    <location>
        <begin position="123"/>
        <end position="145"/>
    </location>
</feature>
<dbReference type="EMBL" id="HBIN01017676">
    <property type="protein sequence ID" value="CAE0443399.1"/>
    <property type="molecule type" value="Transcribed_RNA"/>
</dbReference>
<reference evidence="2" key="1">
    <citation type="submission" date="2021-01" db="EMBL/GenBank/DDBJ databases">
        <authorList>
            <person name="Corre E."/>
            <person name="Pelletier E."/>
            <person name="Niang G."/>
            <person name="Scheremetjew M."/>
            <person name="Finn R."/>
            <person name="Kale V."/>
            <person name="Holt S."/>
            <person name="Cochrane G."/>
            <person name="Meng A."/>
            <person name="Brown T."/>
            <person name="Cohen L."/>
        </authorList>
    </citation>
    <scope>NUCLEOTIDE SEQUENCE</scope>
    <source>
        <strain evidence="2">GSBS06</strain>
    </source>
</reference>
<organism evidence="2">
    <name type="scientific">Aplanochytrium stocchinoi</name>
    <dbReference type="NCBI Taxonomy" id="215587"/>
    <lineage>
        <taxon>Eukaryota</taxon>
        <taxon>Sar</taxon>
        <taxon>Stramenopiles</taxon>
        <taxon>Bigyra</taxon>
        <taxon>Labyrinthulomycetes</taxon>
        <taxon>Thraustochytrida</taxon>
        <taxon>Thraustochytriidae</taxon>
        <taxon>Aplanochytrium</taxon>
    </lineage>
</organism>
<protein>
    <submittedName>
        <fullName evidence="2">Uncharacterized protein</fullName>
    </submittedName>
</protein>
<accession>A0A7S3V0I5</accession>
<evidence type="ECO:0000313" key="2">
    <source>
        <dbReference type="EMBL" id="CAE0443399.1"/>
    </source>
</evidence>
<evidence type="ECO:0000256" key="1">
    <source>
        <dbReference type="SAM" id="MobiDB-lite"/>
    </source>
</evidence>